<dbReference type="SMART" id="SM00013">
    <property type="entry name" value="LRRNT"/>
    <property type="match status" value="1"/>
</dbReference>
<accession>A0A183KXT4</accession>
<reference evidence="6" key="1">
    <citation type="submission" date="2016-06" db="UniProtKB">
        <authorList>
            <consortium name="WormBaseParasite"/>
        </authorList>
    </citation>
    <scope>IDENTIFICATION</scope>
</reference>
<evidence type="ECO:0000313" key="5">
    <source>
        <dbReference type="Proteomes" id="UP000279833"/>
    </source>
</evidence>
<proteinExistence type="predicted"/>
<dbReference type="InterPro" id="IPR000372">
    <property type="entry name" value="LRRNT"/>
</dbReference>
<reference evidence="4 5" key="2">
    <citation type="submission" date="2018-11" db="EMBL/GenBank/DDBJ databases">
        <authorList>
            <consortium name="Pathogen Informatics"/>
        </authorList>
    </citation>
    <scope>NUCLEOTIDE SEQUENCE [LARGE SCALE GENOMIC DNA]</scope>
    <source>
        <strain evidence="4">Dakar</strain>
        <strain evidence="5">Dakar, Senegal</strain>
    </source>
</reference>
<keyword evidence="1" id="KW-0433">Leucine-rich repeat</keyword>
<dbReference type="WBParaSite" id="SCUD_0001988301-mRNA-1">
    <property type="protein sequence ID" value="SCUD_0001988301-mRNA-1"/>
    <property type="gene ID" value="SCUD_0001988301"/>
</dbReference>
<evidence type="ECO:0000313" key="6">
    <source>
        <dbReference type="WBParaSite" id="SCUD_0001988301-mRNA-1"/>
    </source>
</evidence>
<dbReference type="Proteomes" id="UP000279833">
    <property type="component" value="Unassembled WGS sequence"/>
</dbReference>
<dbReference type="STRING" id="6186.A0A183KXT4"/>
<evidence type="ECO:0000256" key="1">
    <source>
        <dbReference type="ARBA" id="ARBA00022614"/>
    </source>
</evidence>
<organism evidence="6">
    <name type="scientific">Schistosoma curassoni</name>
    <dbReference type="NCBI Taxonomy" id="6186"/>
    <lineage>
        <taxon>Eukaryota</taxon>
        <taxon>Metazoa</taxon>
        <taxon>Spiralia</taxon>
        <taxon>Lophotrochozoa</taxon>
        <taxon>Platyhelminthes</taxon>
        <taxon>Trematoda</taxon>
        <taxon>Digenea</taxon>
        <taxon>Strigeidida</taxon>
        <taxon>Schistosomatoidea</taxon>
        <taxon>Schistosomatidae</taxon>
        <taxon>Schistosoma</taxon>
    </lineage>
</organism>
<dbReference type="AlphaFoldDB" id="A0A183KXT4"/>
<evidence type="ECO:0000313" key="4">
    <source>
        <dbReference type="EMBL" id="VDP70538.1"/>
    </source>
</evidence>
<feature type="domain" description="LRRNT" evidence="3">
    <location>
        <begin position="14"/>
        <end position="46"/>
    </location>
</feature>
<protein>
    <submittedName>
        <fullName evidence="6">LRRNT domain-containing protein</fullName>
    </submittedName>
</protein>
<keyword evidence="2" id="KW-0732">Signal</keyword>
<dbReference type="Pfam" id="PF01462">
    <property type="entry name" value="LRRNT"/>
    <property type="match status" value="1"/>
</dbReference>
<evidence type="ECO:0000259" key="3">
    <source>
        <dbReference type="SMART" id="SM00013"/>
    </source>
</evidence>
<gene>
    <name evidence="4" type="ORF">SCUD_LOCUS19880</name>
</gene>
<evidence type="ECO:0000256" key="2">
    <source>
        <dbReference type="ARBA" id="ARBA00022729"/>
    </source>
</evidence>
<dbReference type="InterPro" id="IPR032675">
    <property type="entry name" value="LRR_dom_sf"/>
</dbReference>
<name>A0A183KXT4_9TREM</name>
<dbReference type="Gene3D" id="3.80.10.10">
    <property type="entry name" value="Ribonuclease Inhibitor"/>
    <property type="match status" value="1"/>
</dbReference>
<dbReference type="EMBL" id="UZAK01043291">
    <property type="protein sequence ID" value="VDP70538.1"/>
    <property type="molecule type" value="Genomic_DNA"/>
</dbReference>
<sequence>METSCCEVITAQTTCPLSCLCGTDGVYCSDRNLTEIPANISPETTQL</sequence>
<keyword evidence="5" id="KW-1185">Reference proteome</keyword>